<feature type="region of interest" description="Disordered" evidence="1">
    <location>
        <begin position="217"/>
        <end position="251"/>
    </location>
</feature>
<organism evidence="2">
    <name type="scientific">Tanacetum cinerariifolium</name>
    <name type="common">Dalmatian daisy</name>
    <name type="synonym">Chrysanthemum cinerariifolium</name>
    <dbReference type="NCBI Taxonomy" id="118510"/>
    <lineage>
        <taxon>Eukaryota</taxon>
        <taxon>Viridiplantae</taxon>
        <taxon>Streptophyta</taxon>
        <taxon>Embryophyta</taxon>
        <taxon>Tracheophyta</taxon>
        <taxon>Spermatophyta</taxon>
        <taxon>Magnoliopsida</taxon>
        <taxon>eudicotyledons</taxon>
        <taxon>Gunneridae</taxon>
        <taxon>Pentapetalae</taxon>
        <taxon>asterids</taxon>
        <taxon>campanulids</taxon>
        <taxon>Asterales</taxon>
        <taxon>Asteraceae</taxon>
        <taxon>Asteroideae</taxon>
        <taxon>Anthemideae</taxon>
        <taxon>Anthemidinae</taxon>
        <taxon>Tanacetum</taxon>
    </lineage>
</organism>
<accession>A0A699JA57</accession>
<evidence type="ECO:0000256" key="1">
    <source>
        <dbReference type="SAM" id="MobiDB-lite"/>
    </source>
</evidence>
<gene>
    <name evidence="2" type="ORF">Tci_592029</name>
</gene>
<feature type="compositionally biased region" description="Low complexity" evidence="1">
    <location>
        <begin position="231"/>
        <end position="242"/>
    </location>
</feature>
<protein>
    <submittedName>
        <fullName evidence="2">Uncharacterized protein</fullName>
    </submittedName>
</protein>
<reference evidence="2" key="1">
    <citation type="journal article" date="2019" name="Sci. Rep.">
        <title>Draft genome of Tanacetum cinerariifolium, the natural source of mosquito coil.</title>
        <authorList>
            <person name="Yamashiro T."/>
            <person name="Shiraishi A."/>
            <person name="Satake H."/>
            <person name="Nakayama K."/>
        </authorList>
    </citation>
    <scope>NUCLEOTIDE SEQUENCE</scope>
</reference>
<sequence>MASFIIYIRYDTSKKSVGWSTSRVVWFGMTPRVIPTNVSTSVLTTIPSVIHDSVAEISSIQPRAPQVGVTVVTSPARLLDLITYSSTDSDSSADLPTPEHASSAPTIPYFYIFLILLRLSEILLTRSRVALLSSSEASSPLLSTHALPFTIIVPPVPCWIIHAPPGASSPSLSTHALPFPFGRPYHTQPNRVVRIMTVRKRVHPFPTRTPTAHRVFYSSSSLPRKRRRTSSHPVTTHSPSLSYGPSHKRCRSPATLVTSATPTPGALSSARVDLLSSRNKIKGSSVALSLEDNIVAEVAIDDEIRAETEDGFEGDDEAEAESSARGTVDIGFDRVSEPEIATDNLVPASYEVSRENFEIGLDVVIQELFDHMVKILV</sequence>
<comment type="caution">
    <text evidence="2">The sequence shown here is derived from an EMBL/GenBank/DDBJ whole genome shotgun (WGS) entry which is preliminary data.</text>
</comment>
<proteinExistence type="predicted"/>
<dbReference type="AlphaFoldDB" id="A0A699JA57"/>
<dbReference type="EMBL" id="BKCJ010384614">
    <property type="protein sequence ID" value="GFA20057.1"/>
    <property type="molecule type" value="Genomic_DNA"/>
</dbReference>
<evidence type="ECO:0000313" key="2">
    <source>
        <dbReference type="EMBL" id="GFA20057.1"/>
    </source>
</evidence>
<name>A0A699JA57_TANCI</name>